<feature type="signal peptide" evidence="1">
    <location>
        <begin position="1"/>
        <end position="19"/>
    </location>
</feature>
<name>A0A6L5QAW9_9BURK</name>
<dbReference type="RefSeq" id="WP_154366831.1">
    <property type="nucleotide sequence ID" value="NZ_WKJM01000001.1"/>
</dbReference>
<evidence type="ECO:0000313" key="2">
    <source>
        <dbReference type="EMBL" id="MRX06668.1"/>
    </source>
</evidence>
<comment type="caution">
    <text evidence="2">The sequence shown here is derived from an EMBL/GenBank/DDBJ whole genome shotgun (WGS) entry which is preliminary data.</text>
</comment>
<reference evidence="2 3" key="1">
    <citation type="submission" date="2019-11" db="EMBL/GenBank/DDBJ databases">
        <title>Novel species isolated from a subtropical stream in China.</title>
        <authorList>
            <person name="Lu H."/>
        </authorList>
    </citation>
    <scope>NUCLEOTIDE SEQUENCE [LARGE SCALE GENOMIC DNA]</scope>
    <source>
        <strain evidence="2 3">FT25W</strain>
    </source>
</reference>
<dbReference type="EMBL" id="WKJM01000001">
    <property type="protein sequence ID" value="MRX06668.1"/>
    <property type="molecule type" value="Genomic_DNA"/>
</dbReference>
<keyword evidence="3" id="KW-1185">Reference proteome</keyword>
<evidence type="ECO:0000313" key="3">
    <source>
        <dbReference type="Proteomes" id="UP000481037"/>
    </source>
</evidence>
<sequence>MIFKLRCLCFSACTLFVSASSISAPVPASGVAPLELRIAVVSDGRADYFARLLEESLKLIQQPYHIQYVQDIPARRMWWMLGRGDINVFYGMQSKEKDNDKQLVPVRNSLTNGLIGQRVLLIRRSDTEAFLQVRSLGDLKQTGLIAGFGAGWGDTRVWKASGLPLYEHAAPWNTVYAMVAAGNRHVDYLPRGVIEVLAEARAHPELVVEQHLLLAYKADFGFYLSPSVAHYRPIIERALKAAEASGLKARLIDEAFGADIKALNLNRRLRLQLPAAPDQR</sequence>
<feature type="chain" id="PRO_5026944969" description="Transporter substrate-binding domain-containing protein" evidence="1">
    <location>
        <begin position="20"/>
        <end position="280"/>
    </location>
</feature>
<dbReference type="SUPFAM" id="SSF53850">
    <property type="entry name" value="Periplasmic binding protein-like II"/>
    <property type="match status" value="1"/>
</dbReference>
<proteinExistence type="predicted"/>
<gene>
    <name evidence="2" type="ORF">GJ697_02330</name>
</gene>
<dbReference type="Proteomes" id="UP000481037">
    <property type="component" value="Unassembled WGS sequence"/>
</dbReference>
<evidence type="ECO:0000256" key="1">
    <source>
        <dbReference type="SAM" id="SignalP"/>
    </source>
</evidence>
<accession>A0A6L5QAW9</accession>
<organism evidence="2 3">
    <name type="scientific">Duganella alba</name>
    <dbReference type="NCBI Taxonomy" id="2666081"/>
    <lineage>
        <taxon>Bacteria</taxon>
        <taxon>Pseudomonadati</taxon>
        <taxon>Pseudomonadota</taxon>
        <taxon>Betaproteobacteria</taxon>
        <taxon>Burkholderiales</taxon>
        <taxon>Oxalobacteraceae</taxon>
        <taxon>Telluria group</taxon>
        <taxon>Duganella</taxon>
    </lineage>
</organism>
<evidence type="ECO:0008006" key="4">
    <source>
        <dbReference type="Google" id="ProtNLM"/>
    </source>
</evidence>
<keyword evidence="1" id="KW-0732">Signal</keyword>
<dbReference type="AlphaFoldDB" id="A0A6L5QAW9"/>
<protein>
    <recommendedName>
        <fullName evidence="4">Transporter substrate-binding domain-containing protein</fullName>
    </recommendedName>
</protein>